<protein>
    <recommendedName>
        <fullName evidence="2">Meiotically up-regulated protein Msb1/Mug8 domain-containing protein</fullName>
    </recommendedName>
</protein>
<feature type="domain" description="Meiotically up-regulated protein Msb1/Mug8" evidence="2">
    <location>
        <begin position="47"/>
        <end position="522"/>
    </location>
</feature>
<name>A0ABR3PMB1_9PEZI</name>
<dbReference type="Proteomes" id="UP001562354">
    <property type="component" value="Unassembled WGS sequence"/>
</dbReference>
<keyword evidence="4" id="KW-1185">Reference proteome</keyword>
<gene>
    <name evidence="3" type="ORF">AAFC00_000958</name>
</gene>
<feature type="compositionally biased region" description="Basic and acidic residues" evidence="1">
    <location>
        <begin position="1033"/>
        <end position="1042"/>
    </location>
</feature>
<dbReference type="InterPro" id="IPR012965">
    <property type="entry name" value="Msb1/Mug8_dom"/>
</dbReference>
<dbReference type="RefSeq" id="XP_069203548.1">
    <property type="nucleotide sequence ID" value="XM_069340080.1"/>
</dbReference>
<dbReference type="InterPro" id="IPR037508">
    <property type="entry name" value="Msb1/Mug8"/>
</dbReference>
<evidence type="ECO:0000313" key="3">
    <source>
        <dbReference type="EMBL" id="KAL1310699.1"/>
    </source>
</evidence>
<feature type="region of interest" description="Disordered" evidence="1">
    <location>
        <begin position="887"/>
        <end position="1002"/>
    </location>
</feature>
<feature type="compositionally biased region" description="Low complexity" evidence="1">
    <location>
        <begin position="437"/>
        <end position="448"/>
    </location>
</feature>
<feature type="compositionally biased region" description="Basic residues" evidence="1">
    <location>
        <begin position="547"/>
        <end position="556"/>
    </location>
</feature>
<comment type="caution">
    <text evidence="3">The sequence shown here is derived from an EMBL/GenBank/DDBJ whole genome shotgun (WGS) entry which is preliminary data.</text>
</comment>
<feature type="compositionally biased region" description="Polar residues" evidence="1">
    <location>
        <begin position="404"/>
        <end position="415"/>
    </location>
</feature>
<feature type="compositionally biased region" description="Basic and acidic residues" evidence="1">
    <location>
        <begin position="732"/>
        <end position="745"/>
    </location>
</feature>
<dbReference type="EMBL" id="JBFMKM010000003">
    <property type="protein sequence ID" value="KAL1310699.1"/>
    <property type="molecule type" value="Genomic_DNA"/>
</dbReference>
<sequence length="1097" mass="119947">MTFFSRVFKHKDASGAASKRHPQASPINGHAVVPVKPKFTATWTSKEVDPEEVRELIHACTLEMKSRAEALNSPFLLLPFRPGTDTSPARVFINNFYTGNHNGYSSYTGASLRKELVLTEAAVICSVLKWCWSRLPGGVVTWSTYEGFRMGEKDSLMARHAFDTLIPLSVDSPARKDIIYDFYDLLAAVAAHAKSNGLGGRKLSRMAGWWAFEHSDDGKGFDGGYKSWATAADASSHLFFAYLRSLEPESLDGFTGINALPRSLQSLLAQTDYPPETPSLLQRRTHKVVMLVEKVSPGPFALLRRAKHFDYKDEELQVFSDYDDPVQALTEECKRVLACIALANQSTAARSRSGMNLTLEGLTSKPDESWSRFQDFGFSDFSDTVQDEKPAPSREGLRTAPRSRANNKGRPTTPSWADFLNTGFADEDSTKPGAASLLLPPEKILPPLTGNTRKSTEGLGDENLEPGELASVTTFDLDDTFWWVWITSLATEEPAARKSVFGRCALIETGILGGRWLVMEEQVKGAVTVPEEGAYLVEKKSRFGFSRRTKANRRKSGVPQKAPEPPAATERAFSPAKASMSSDQQARIKNAAAALAQHSKDSDQDSQTQRRGRHDDAYSTKTNSIMTLGLTSEAGPAMKWARDFDRDVIRKQYLGDGFAGKGSGSEEALSQVAESVASPRSEAPTPLPVEVSDRELASVPKQEHQEQKSTAKPAKSEIPKLYESAKTVEPVTKPEKKIKPAKEPVEAPPVVPIAPVPAPQLEPTQPEPEPELTPAPEPAPEPAPAPIVAPAPAAPTSKIERKPVPTAPRLNNIHDHPAFRNKNMKPAEKAAKQAWSSDKPSSPEGLRKPNQGGFRKMFGMKKDKTPVIATGLNPPSDASLGRKMSLLRRKTPTGAPHSPTVAAPVSPAEPSIDDRSTDAPTLKAEDLLDSPVGDRHHWDEKHDSTEAERAFSQFDQGPIRDAPAFTPRESIDSIDAPDSMHSPVDIDHLDAPGAFPETPLEYPRPMEVSHYYDAGSENSMPINDRWAQIKKNAAERVTRMSEDQASSRPAQSILTGTTEDDGETSGEETIEARVARIKARVAELTGNLEPPSTTARY</sequence>
<feature type="compositionally biased region" description="Basic and acidic residues" evidence="1">
    <location>
        <begin position="932"/>
        <end position="949"/>
    </location>
</feature>
<dbReference type="GeneID" id="95974661"/>
<feature type="region of interest" description="Disordered" evidence="1">
    <location>
        <begin position="1033"/>
        <end position="1070"/>
    </location>
</feature>
<dbReference type="Pfam" id="PF08101">
    <property type="entry name" value="Msb1-Mug8_dom"/>
    <property type="match status" value="1"/>
</dbReference>
<accession>A0ABR3PMB1</accession>
<feature type="compositionally biased region" description="Pro residues" evidence="1">
    <location>
        <begin position="746"/>
        <end position="793"/>
    </location>
</feature>
<dbReference type="PANTHER" id="PTHR28093:SF1">
    <property type="entry name" value="MORPHOGENESIS-RELATED PROTEIN MSB1"/>
    <property type="match status" value="1"/>
</dbReference>
<feature type="compositionally biased region" description="Polar residues" evidence="1">
    <location>
        <begin position="1043"/>
        <end position="1054"/>
    </location>
</feature>
<proteinExistence type="predicted"/>
<feature type="region of interest" description="Disordered" evidence="1">
    <location>
        <begin position="432"/>
        <end position="465"/>
    </location>
</feature>
<feature type="compositionally biased region" description="Basic and acidic residues" evidence="1">
    <location>
        <begin position="691"/>
        <end position="720"/>
    </location>
</feature>
<reference evidence="3 4" key="1">
    <citation type="submission" date="2024-07" db="EMBL/GenBank/DDBJ databases">
        <title>Draft sequence of the Neodothiora populina.</title>
        <authorList>
            <person name="Drown D.D."/>
            <person name="Schuette U.S."/>
            <person name="Buechlein A.B."/>
            <person name="Rusch D.R."/>
            <person name="Winton L.W."/>
            <person name="Adams G.A."/>
        </authorList>
    </citation>
    <scope>NUCLEOTIDE SEQUENCE [LARGE SCALE GENOMIC DNA]</scope>
    <source>
        <strain evidence="3 4">CPC 39397</strain>
    </source>
</reference>
<feature type="region of interest" description="Disordered" evidence="1">
    <location>
        <begin position="658"/>
        <end position="859"/>
    </location>
</feature>
<evidence type="ECO:0000313" key="4">
    <source>
        <dbReference type="Proteomes" id="UP001562354"/>
    </source>
</evidence>
<evidence type="ECO:0000256" key="1">
    <source>
        <dbReference type="SAM" id="MobiDB-lite"/>
    </source>
</evidence>
<feature type="compositionally biased region" description="Basic and acidic residues" evidence="1">
    <location>
        <begin position="386"/>
        <end position="397"/>
    </location>
</feature>
<feature type="compositionally biased region" description="Acidic residues" evidence="1">
    <location>
        <begin position="1058"/>
        <end position="1069"/>
    </location>
</feature>
<organism evidence="3 4">
    <name type="scientific">Neodothiora populina</name>
    <dbReference type="NCBI Taxonomy" id="2781224"/>
    <lineage>
        <taxon>Eukaryota</taxon>
        <taxon>Fungi</taxon>
        <taxon>Dikarya</taxon>
        <taxon>Ascomycota</taxon>
        <taxon>Pezizomycotina</taxon>
        <taxon>Dothideomycetes</taxon>
        <taxon>Dothideomycetidae</taxon>
        <taxon>Dothideales</taxon>
        <taxon>Dothioraceae</taxon>
        <taxon>Neodothiora</taxon>
    </lineage>
</organism>
<feature type="region of interest" description="Disordered" evidence="1">
    <location>
        <begin position="381"/>
        <end position="415"/>
    </location>
</feature>
<dbReference type="PANTHER" id="PTHR28093">
    <property type="entry name" value="MORPHOGENESIS-RELATED PROTEIN MSB1"/>
    <property type="match status" value="1"/>
</dbReference>
<feature type="region of interest" description="Disordered" evidence="1">
    <location>
        <begin position="547"/>
        <end position="620"/>
    </location>
</feature>
<evidence type="ECO:0000259" key="2">
    <source>
        <dbReference type="Pfam" id="PF08101"/>
    </source>
</evidence>